<proteinExistence type="predicted"/>
<name>A0A0U1HXA8_YERRO</name>
<dbReference type="EMBL" id="CTKE01000024">
    <property type="protein sequence ID" value="CQI96526.1"/>
    <property type="molecule type" value="Genomic_DNA"/>
</dbReference>
<accession>A0A0U1HXA8</accession>
<protein>
    <submittedName>
        <fullName evidence="1">Uncharacterized protein</fullName>
    </submittedName>
</protein>
<reference evidence="1 2" key="1">
    <citation type="submission" date="2015-03" db="EMBL/GenBank/DDBJ databases">
        <authorList>
            <person name="Murphy D."/>
        </authorList>
    </citation>
    <scope>NUCLEOTIDE SEQUENCE [LARGE SCALE GENOMIC DNA]</scope>
    <source>
        <strain evidence="1 2">68/02</strain>
    </source>
</reference>
<organism evidence="1 2">
    <name type="scientific">Yersinia rohdei</name>
    <dbReference type="NCBI Taxonomy" id="29485"/>
    <lineage>
        <taxon>Bacteria</taxon>
        <taxon>Pseudomonadati</taxon>
        <taxon>Pseudomonadota</taxon>
        <taxon>Gammaproteobacteria</taxon>
        <taxon>Enterobacterales</taxon>
        <taxon>Yersiniaceae</taxon>
        <taxon>Yersinia</taxon>
    </lineage>
</organism>
<dbReference type="RefSeq" id="WP_156171998.1">
    <property type="nucleotide sequence ID" value="NZ_CABIHO010000049.1"/>
</dbReference>
<dbReference type="AlphaFoldDB" id="A0A0U1HXA8"/>
<evidence type="ECO:0000313" key="2">
    <source>
        <dbReference type="Proteomes" id="UP000042054"/>
    </source>
</evidence>
<gene>
    <name evidence="1" type="ORF">ERS008555_03651</name>
</gene>
<evidence type="ECO:0000313" key="1">
    <source>
        <dbReference type="EMBL" id="CQI96526.1"/>
    </source>
</evidence>
<sequence length="53" mass="5828">MNYDELAKEIMTIKSIEDSDKKVLNSVLKVALGSLVKGTKLEKIDGEYSIVGL</sequence>
<dbReference type="Proteomes" id="UP000042054">
    <property type="component" value="Unassembled WGS sequence"/>
</dbReference>